<dbReference type="InterPro" id="IPR001128">
    <property type="entry name" value="Cyt_P450"/>
</dbReference>
<dbReference type="PRINTS" id="PR00385">
    <property type="entry name" value="P450"/>
</dbReference>
<dbReference type="PROSITE" id="PS00086">
    <property type="entry name" value="CYTOCHROME_P450"/>
    <property type="match status" value="1"/>
</dbReference>
<evidence type="ECO:0000313" key="7">
    <source>
        <dbReference type="EMBL" id="GAB1319599.1"/>
    </source>
</evidence>
<dbReference type="GeneID" id="98180551"/>
<keyword evidence="5 6" id="KW-0408">Iron</keyword>
<dbReference type="Gene3D" id="1.10.630.10">
    <property type="entry name" value="Cytochrome P450"/>
    <property type="match status" value="1"/>
</dbReference>
<sequence>MSSSGFLGTNAFSLPLQVYATFAVIATAVYCVCRCVYLLWLHPLAKFPGPKLAAVSNVWYGYQWLSGRYPWGMQKALNEYGDVVRVAPNELVFITPRAYTDIYTSTINGRPAFIKSDLLDTGDKYEGLASERDVDKHRAERKRLAPAFSPKSLREYEPAIHAHVDEFVEKLRIDATTQEGVNITPWFERATCDLGGAITMNHEFNNVKSGQNHPLLEALQHIGRWATFRNVMRRFPLIYPLSYLFLPPRVALSYFKGMRATSKAIHERVAANGDPSKPLDYLAQFLKDEKERGLPPHDFLHAQAGHLILDHYESSSVLTAGVYFLMRNPDAMTKLQTELRQTFRRYSDISEDRLQDLPWLNAIIEEIIRLHTNVPYGLPRISPGYTVDGNYVPKGVTVSTCAYATHHSTRYFRKPYEFRPERWLPTSHAQYDHEFDADERSAFRPFSVGPRNCLGQVMAYIVLRIMLAKLCWSFDWRLLNEDEVEWDRDLRLYMYWKKPRVQVRLAPREPAA</sequence>
<proteinExistence type="inferred from homology"/>
<evidence type="ECO:0000256" key="6">
    <source>
        <dbReference type="RuleBase" id="RU000461"/>
    </source>
</evidence>
<name>A0ABQ0GPF8_9PEZI</name>
<keyword evidence="8" id="KW-1185">Reference proteome</keyword>
<dbReference type="PANTHER" id="PTHR24305">
    <property type="entry name" value="CYTOCHROME P450"/>
    <property type="match status" value="1"/>
</dbReference>
<keyword evidence="6" id="KW-0560">Oxidoreductase</keyword>
<dbReference type="InterPro" id="IPR002401">
    <property type="entry name" value="Cyt_P450_E_grp-I"/>
</dbReference>
<keyword evidence="4 6" id="KW-0479">Metal-binding</keyword>
<dbReference type="PANTHER" id="PTHR24305:SF210">
    <property type="entry name" value="CYTOCHROME P450 MONOOXYGENASE ASQL-RELATED"/>
    <property type="match status" value="1"/>
</dbReference>
<reference evidence="7 8" key="1">
    <citation type="submission" date="2024-09" db="EMBL/GenBank/DDBJ databases">
        <title>Itraconazole resistance in Madurella fahalii resulting from another homologue of gene encoding cytochrome P450 14-alpha sterol demethylase (CYP51).</title>
        <authorList>
            <person name="Yoshioka I."/>
            <person name="Fahal A.H."/>
            <person name="Kaneko S."/>
            <person name="Yaguchi T."/>
        </authorList>
    </citation>
    <scope>NUCLEOTIDE SEQUENCE [LARGE SCALE GENOMIC DNA]</scope>
    <source>
        <strain evidence="7 8">IFM 68171</strain>
    </source>
</reference>
<comment type="cofactor">
    <cofactor evidence="1">
        <name>heme</name>
        <dbReference type="ChEBI" id="CHEBI:30413"/>
    </cofactor>
</comment>
<dbReference type="Pfam" id="PF00067">
    <property type="entry name" value="p450"/>
    <property type="match status" value="1"/>
</dbReference>
<accession>A0ABQ0GPF8</accession>
<dbReference type="InterPro" id="IPR017972">
    <property type="entry name" value="Cyt_P450_CS"/>
</dbReference>
<evidence type="ECO:0000256" key="3">
    <source>
        <dbReference type="ARBA" id="ARBA00022617"/>
    </source>
</evidence>
<dbReference type="RefSeq" id="XP_070921329.1">
    <property type="nucleotide sequence ID" value="XM_071065228.1"/>
</dbReference>
<evidence type="ECO:0000256" key="1">
    <source>
        <dbReference type="ARBA" id="ARBA00001971"/>
    </source>
</evidence>
<dbReference type="PRINTS" id="PR00463">
    <property type="entry name" value="EP450I"/>
</dbReference>
<keyword evidence="3 6" id="KW-0349">Heme</keyword>
<gene>
    <name evidence="7" type="ORF">MFIFM68171_09809</name>
</gene>
<dbReference type="EMBL" id="BAAFSV010000005">
    <property type="protein sequence ID" value="GAB1319599.1"/>
    <property type="molecule type" value="Genomic_DNA"/>
</dbReference>
<evidence type="ECO:0000313" key="8">
    <source>
        <dbReference type="Proteomes" id="UP001628179"/>
    </source>
</evidence>
<dbReference type="InterPro" id="IPR036396">
    <property type="entry name" value="Cyt_P450_sf"/>
</dbReference>
<dbReference type="InterPro" id="IPR050121">
    <property type="entry name" value="Cytochrome_P450_monoxygenase"/>
</dbReference>
<dbReference type="Proteomes" id="UP001628179">
    <property type="component" value="Unassembled WGS sequence"/>
</dbReference>
<organism evidence="7 8">
    <name type="scientific">Madurella fahalii</name>
    <dbReference type="NCBI Taxonomy" id="1157608"/>
    <lineage>
        <taxon>Eukaryota</taxon>
        <taxon>Fungi</taxon>
        <taxon>Dikarya</taxon>
        <taxon>Ascomycota</taxon>
        <taxon>Pezizomycotina</taxon>
        <taxon>Sordariomycetes</taxon>
        <taxon>Sordariomycetidae</taxon>
        <taxon>Sordariales</taxon>
        <taxon>Sordariales incertae sedis</taxon>
        <taxon>Madurella</taxon>
    </lineage>
</organism>
<protein>
    <submittedName>
        <fullName evidence="7">Isotrichodermin C-15 hydroxylase</fullName>
    </submittedName>
</protein>
<evidence type="ECO:0000256" key="5">
    <source>
        <dbReference type="ARBA" id="ARBA00023004"/>
    </source>
</evidence>
<dbReference type="CDD" id="cd11058">
    <property type="entry name" value="CYP60B-like"/>
    <property type="match status" value="1"/>
</dbReference>
<evidence type="ECO:0000256" key="4">
    <source>
        <dbReference type="ARBA" id="ARBA00022723"/>
    </source>
</evidence>
<dbReference type="SUPFAM" id="SSF48264">
    <property type="entry name" value="Cytochrome P450"/>
    <property type="match status" value="1"/>
</dbReference>
<evidence type="ECO:0000256" key="2">
    <source>
        <dbReference type="ARBA" id="ARBA00010617"/>
    </source>
</evidence>
<keyword evidence="6" id="KW-0503">Monooxygenase</keyword>
<comment type="caution">
    <text evidence="7">The sequence shown here is derived from an EMBL/GenBank/DDBJ whole genome shotgun (WGS) entry which is preliminary data.</text>
</comment>
<comment type="similarity">
    <text evidence="2 6">Belongs to the cytochrome P450 family.</text>
</comment>